<dbReference type="STRING" id="662367.SAMN05216167_102570"/>
<evidence type="ECO:0000313" key="1">
    <source>
        <dbReference type="EMBL" id="SFC84515.1"/>
    </source>
</evidence>
<proteinExistence type="predicted"/>
<keyword evidence="2" id="KW-1185">Reference proteome</keyword>
<dbReference type="RefSeq" id="WP_093824649.1">
    <property type="nucleotide sequence ID" value="NZ_FOLQ01000002.1"/>
</dbReference>
<reference evidence="1 2" key="1">
    <citation type="submission" date="2016-10" db="EMBL/GenBank/DDBJ databases">
        <authorList>
            <person name="de Groot N.N."/>
        </authorList>
    </citation>
    <scope>NUCLEOTIDE SEQUENCE [LARGE SCALE GENOMIC DNA]</scope>
    <source>
        <strain evidence="1 2">DSM 26130</strain>
    </source>
</reference>
<sequence>MNHQRKNKSIYTDHGRAEIFFQTINLDHYLTKYLSDLNKPDDKRFHRLTFIEITKVLSQGSVLIQKYADAKKKYFAISRYEGRYYYVVFYLEKREDCDKLFAIIATCYAINNKDIHQ</sequence>
<dbReference type="EMBL" id="FOLQ01000002">
    <property type="protein sequence ID" value="SFC84515.1"/>
    <property type="molecule type" value="Genomic_DNA"/>
</dbReference>
<accession>A0A1I1MHC7</accession>
<dbReference type="AlphaFoldDB" id="A0A1I1MHC7"/>
<dbReference type="Proteomes" id="UP000198598">
    <property type="component" value="Unassembled WGS sequence"/>
</dbReference>
<evidence type="ECO:0000313" key="2">
    <source>
        <dbReference type="Proteomes" id="UP000198598"/>
    </source>
</evidence>
<gene>
    <name evidence="1" type="ORF">SAMN05216167_102570</name>
</gene>
<organism evidence="1 2">
    <name type="scientific">Spirosoma endophyticum</name>
    <dbReference type="NCBI Taxonomy" id="662367"/>
    <lineage>
        <taxon>Bacteria</taxon>
        <taxon>Pseudomonadati</taxon>
        <taxon>Bacteroidota</taxon>
        <taxon>Cytophagia</taxon>
        <taxon>Cytophagales</taxon>
        <taxon>Cytophagaceae</taxon>
        <taxon>Spirosoma</taxon>
    </lineage>
</organism>
<protein>
    <submittedName>
        <fullName evidence="1">Uncharacterized protein</fullName>
    </submittedName>
</protein>
<name>A0A1I1MHC7_9BACT</name>